<keyword evidence="2" id="KW-1185">Reference proteome</keyword>
<sequence>MNDLEKYFYDNNDKLIHKWLHYFDVYDRHFSRFRNKEITIVEIGVYQGGSLQMWKNYFGDKAKIYGIDINPNCKNLEEENIKILVGSQADRGFLREVKQTVPPIDILIDDGGHTMLQQIITFEELFGHVKKNGVYLCEDLHTSYEVDYGGGYKRKGTFIEYSKNFIDYINAFHSEQRALKVNGFTQSVDSLHYYDSVLVIEKKEREKPTDMKTGKQSIENYLAGQTSFDKLKWKIKKPVLTVINKFLRSLRIKGFIWR</sequence>
<dbReference type="Proteomes" id="UP000606494">
    <property type="component" value="Unassembled WGS sequence"/>
</dbReference>
<comment type="caution">
    <text evidence="1">The sequence shown here is derived from an EMBL/GenBank/DDBJ whole genome shotgun (WGS) entry which is preliminary data.</text>
</comment>
<accession>A0ABR7XZA0</accession>
<proteinExistence type="predicted"/>
<organism evidence="1 2">
    <name type="scientific">Sphingobacterium arenae</name>
    <dbReference type="NCBI Taxonomy" id="1280598"/>
    <lineage>
        <taxon>Bacteria</taxon>
        <taxon>Pseudomonadati</taxon>
        <taxon>Bacteroidota</taxon>
        <taxon>Sphingobacteriia</taxon>
        <taxon>Sphingobacteriales</taxon>
        <taxon>Sphingobacteriaceae</taxon>
        <taxon>Sphingobacterium</taxon>
    </lineage>
</organism>
<dbReference type="GO" id="GO:0032259">
    <property type="term" value="P:methylation"/>
    <property type="evidence" value="ECO:0007669"/>
    <property type="project" value="UniProtKB-KW"/>
</dbReference>
<dbReference type="Pfam" id="PF13578">
    <property type="entry name" value="Methyltransf_24"/>
    <property type="match status" value="1"/>
</dbReference>
<gene>
    <name evidence="1" type="ORF">H8B17_02105</name>
</gene>
<name>A0ABR7XZA0_9SPHI</name>
<dbReference type="RefSeq" id="WP_190307511.1">
    <property type="nucleotide sequence ID" value="NZ_JACNYK010000001.1"/>
</dbReference>
<dbReference type="GO" id="GO:0008168">
    <property type="term" value="F:methyltransferase activity"/>
    <property type="evidence" value="ECO:0007669"/>
    <property type="project" value="UniProtKB-KW"/>
</dbReference>
<evidence type="ECO:0000313" key="2">
    <source>
        <dbReference type="Proteomes" id="UP000606494"/>
    </source>
</evidence>
<dbReference type="EMBL" id="JACNYK010000001">
    <property type="protein sequence ID" value="MBD1424361.1"/>
    <property type="molecule type" value="Genomic_DNA"/>
</dbReference>
<evidence type="ECO:0000313" key="1">
    <source>
        <dbReference type="EMBL" id="MBD1424361.1"/>
    </source>
</evidence>
<dbReference type="InterPro" id="IPR029063">
    <property type="entry name" value="SAM-dependent_MTases_sf"/>
</dbReference>
<dbReference type="SUPFAM" id="SSF53335">
    <property type="entry name" value="S-adenosyl-L-methionine-dependent methyltransferases"/>
    <property type="match status" value="1"/>
</dbReference>
<keyword evidence="1" id="KW-0489">Methyltransferase</keyword>
<dbReference type="Gene3D" id="3.40.50.150">
    <property type="entry name" value="Vaccinia Virus protein VP39"/>
    <property type="match status" value="1"/>
</dbReference>
<reference evidence="1 2" key="1">
    <citation type="submission" date="2020-08" db="EMBL/GenBank/DDBJ databases">
        <title>Sphingobacterium sp. DN00404 isolated from aquaculture water.</title>
        <authorList>
            <person name="Zhang M."/>
        </authorList>
    </citation>
    <scope>NUCLEOTIDE SEQUENCE [LARGE SCALE GENOMIC DNA]</scope>
    <source>
        <strain evidence="1 2">KCTC 32294</strain>
    </source>
</reference>
<keyword evidence="1" id="KW-0808">Transferase</keyword>
<protein>
    <submittedName>
        <fullName evidence="1">Class I SAM-dependent methyltransferase</fullName>
    </submittedName>
</protein>